<dbReference type="EMBL" id="ACKP02000044">
    <property type="protein sequence ID" value="EEX76740.1"/>
    <property type="molecule type" value="Genomic_DNA"/>
</dbReference>
<dbReference type="eggNOG" id="COG3706">
    <property type="taxonomic scope" value="Bacteria"/>
</dbReference>
<accession>C9LWJ2</accession>
<feature type="transmembrane region" description="Helical" evidence="2">
    <location>
        <begin position="275"/>
        <end position="298"/>
    </location>
</feature>
<evidence type="ECO:0000256" key="1">
    <source>
        <dbReference type="SAM" id="MobiDB-lite"/>
    </source>
</evidence>
<dbReference type="InterPro" id="IPR000160">
    <property type="entry name" value="GGDEF_dom"/>
</dbReference>
<dbReference type="PROSITE" id="PS50887">
    <property type="entry name" value="GGDEF"/>
    <property type="match status" value="1"/>
</dbReference>
<keyword evidence="2" id="KW-1133">Transmembrane helix</keyword>
<dbReference type="OrthoDB" id="1674430at2"/>
<dbReference type="NCBIfam" id="TIGR00254">
    <property type="entry name" value="GGDEF"/>
    <property type="match status" value="1"/>
</dbReference>
<keyword evidence="2" id="KW-0812">Transmembrane</keyword>
<dbReference type="CDD" id="cd01949">
    <property type="entry name" value="GGDEF"/>
    <property type="match status" value="1"/>
</dbReference>
<feature type="transmembrane region" description="Helical" evidence="2">
    <location>
        <begin position="210"/>
        <end position="234"/>
    </location>
</feature>
<feature type="transmembrane region" description="Helical" evidence="2">
    <location>
        <begin position="310"/>
        <end position="333"/>
    </location>
</feature>
<dbReference type="SUPFAM" id="SSF55073">
    <property type="entry name" value="Nucleotide cyclase"/>
    <property type="match status" value="1"/>
</dbReference>
<feature type="region of interest" description="Disordered" evidence="1">
    <location>
        <begin position="602"/>
        <end position="629"/>
    </location>
</feature>
<evidence type="ECO:0000313" key="7">
    <source>
        <dbReference type="Proteomes" id="UP000011124"/>
    </source>
</evidence>
<dbReference type="SMART" id="SM00267">
    <property type="entry name" value="GGDEF"/>
    <property type="match status" value="1"/>
</dbReference>
<feature type="transmembrane region" description="Helical" evidence="2">
    <location>
        <begin position="397"/>
        <end position="414"/>
    </location>
</feature>
<evidence type="ECO:0000313" key="6">
    <source>
        <dbReference type="Proteomes" id="UP000003505"/>
    </source>
</evidence>
<feature type="transmembrane region" description="Helical" evidence="2">
    <location>
        <begin position="246"/>
        <end position="269"/>
    </location>
</feature>
<dbReference type="PANTHER" id="PTHR45138">
    <property type="entry name" value="REGULATORY COMPONENTS OF SENSORY TRANSDUCTION SYSTEM"/>
    <property type="match status" value="1"/>
</dbReference>
<organism evidence="5 6">
    <name type="scientific">Selenomonas sputigena (strain ATCC 35185 / DSM 20758 / CCUG 44933 / VPI D19B-28)</name>
    <dbReference type="NCBI Taxonomy" id="546271"/>
    <lineage>
        <taxon>Bacteria</taxon>
        <taxon>Bacillati</taxon>
        <taxon>Bacillota</taxon>
        <taxon>Negativicutes</taxon>
        <taxon>Selenomonadales</taxon>
        <taxon>Selenomonadaceae</taxon>
        <taxon>Selenomonas</taxon>
    </lineage>
</organism>
<dbReference type="GO" id="GO:0052621">
    <property type="term" value="F:diguanylate cyclase activity"/>
    <property type="evidence" value="ECO:0007669"/>
    <property type="project" value="TreeGrafter"/>
</dbReference>
<dbReference type="GO" id="GO:0005886">
    <property type="term" value="C:plasma membrane"/>
    <property type="evidence" value="ECO:0007669"/>
    <property type="project" value="TreeGrafter"/>
</dbReference>
<dbReference type="InterPro" id="IPR029787">
    <property type="entry name" value="Nucleotide_cyclase"/>
</dbReference>
<dbReference type="FunFam" id="3.30.70.270:FF:000001">
    <property type="entry name" value="Diguanylate cyclase domain protein"/>
    <property type="match status" value="1"/>
</dbReference>
<protein>
    <submittedName>
        <fullName evidence="4 5">Diguanylate cyclase</fullName>
    </submittedName>
</protein>
<sequence length="648" mass="73334">MAMLGKRGRRTAHDFLRILALAAALFVIAASLPKALPAVAAHGLSSDSHEMTGFSLQHSAKEETEPTEMHCWQSANLPDEGDMQALLQEAQNGAEGWQCVTYPAQPLLSSETRYVYLTTSLPEEGHSGMGLFFKTTNQSVRLWLDGKLLYEYGSMEDGDYSYGTRWHLVPLPEGYAGKTLTVGMHSFSTVDLGRFDHLCLRDMRASVAELFFADLPFVFGLSLIFMMGSIVAIYSCTLRRNRGAYVFLLLFFLVYGIWMASVMNARYFLFDSPRFWWFVQLTAVYGIAILAFHFLAGFLPAAQRRTMRLLSVPFVLLLAASALGEIFVARGSFFACMNFYYPLAAIFAPWASILLWREAKRGNEYCRTALVPLLSIAPLGLFDGLWFQYHLFAWDTYITPFALLSFVVFVLSTIRMRIRDEVRSEAVQKSLENEIVEAKEKAQIDPLTRCFNRYKFNDTFPEWVKVAQNTDGHLAFMILDIDFFKRVNDDYGHDEGDHVLSSFAGILHTSLDRRHLLVRWGGEEFVILCLHYSLKEAEIFANHLRERIAQAPICNYRPIQCSIGVSRWHGVQKDTVEALLKRADDALYRAKQEGRNCVRIEQMESPSPDGGRSECAEGSLLDSEKTECAERPRIAGERAECAESVPAH</sequence>
<dbReference type="HOGENOM" id="CLU_032807_0_0_9"/>
<dbReference type="Gene3D" id="3.30.70.270">
    <property type="match status" value="1"/>
</dbReference>
<evidence type="ECO:0000313" key="4">
    <source>
        <dbReference type="EMBL" id="AEB99651.1"/>
    </source>
</evidence>
<dbReference type="KEGG" id="ssg:Selsp_0682"/>
<evidence type="ECO:0000259" key="3">
    <source>
        <dbReference type="PROSITE" id="PS50887"/>
    </source>
</evidence>
<dbReference type="InterPro" id="IPR050469">
    <property type="entry name" value="Diguanylate_Cyclase"/>
</dbReference>
<reference evidence="4 7" key="2">
    <citation type="submission" date="2011-04" db="EMBL/GenBank/DDBJ databases">
        <title>The complete genome of Selenomonas sputigena DSM 20758.</title>
        <authorList>
            <consortium name="US DOE Joint Genome Institute (JGI-PGF)"/>
            <person name="Lucas S."/>
            <person name="Copeland A."/>
            <person name="Lapidus A."/>
            <person name="Bruce D."/>
            <person name="Goodwin L."/>
            <person name="Pitluck S."/>
            <person name="Peters L."/>
            <person name="Kyrpides N."/>
            <person name="Mavromatis K."/>
            <person name="Ivanova N."/>
            <person name="Ovchinnikova G."/>
            <person name="Teshima H."/>
            <person name="Detter J.C."/>
            <person name="Tapia R."/>
            <person name="Han C."/>
            <person name="Land M."/>
            <person name="Hauser L."/>
            <person name="Markowitz V."/>
            <person name="Cheng J.-F."/>
            <person name="Hugenholtz P."/>
            <person name="Woyke T."/>
            <person name="Wu D."/>
            <person name="Gronow S."/>
            <person name="Wellnitz S."/>
            <person name="Schneider S."/>
            <person name="Klenk H.-P."/>
            <person name="Eisen J.A."/>
        </authorList>
    </citation>
    <scope>NUCLEOTIDE SEQUENCE [LARGE SCALE GENOMIC DNA]</scope>
    <source>
        <strain evidence="4">ATCC 35185</strain>
        <strain evidence="7">ATCC 35185 / DSM 20758 / VPI D19B-28</strain>
    </source>
</reference>
<keyword evidence="7" id="KW-1185">Reference proteome</keyword>
<feature type="transmembrane region" description="Helical" evidence="2">
    <location>
        <begin position="339"/>
        <end position="356"/>
    </location>
</feature>
<dbReference type="GO" id="GO:1902201">
    <property type="term" value="P:negative regulation of bacterial-type flagellum-dependent cell motility"/>
    <property type="evidence" value="ECO:0007669"/>
    <property type="project" value="TreeGrafter"/>
</dbReference>
<dbReference type="AlphaFoldDB" id="C9LWJ2"/>
<dbReference type="Pfam" id="PF00990">
    <property type="entry name" value="GGDEF"/>
    <property type="match status" value="1"/>
</dbReference>
<dbReference type="Proteomes" id="UP000011124">
    <property type="component" value="Chromosome"/>
</dbReference>
<dbReference type="STRING" id="546271.Selsp_0682"/>
<evidence type="ECO:0000313" key="5">
    <source>
        <dbReference type="EMBL" id="EEX76740.1"/>
    </source>
</evidence>
<proteinExistence type="predicted"/>
<evidence type="ECO:0000256" key="2">
    <source>
        <dbReference type="SAM" id="Phobius"/>
    </source>
</evidence>
<dbReference type="Proteomes" id="UP000003505">
    <property type="component" value="Unassembled WGS sequence"/>
</dbReference>
<dbReference type="PANTHER" id="PTHR45138:SF9">
    <property type="entry name" value="DIGUANYLATE CYCLASE DGCM-RELATED"/>
    <property type="match status" value="1"/>
</dbReference>
<name>C9LWJ2_SELS3</name>
<dbReference type="InterPro" id="IPR043128">
    <property type="entry name" value="Rev_trsase/Diguanyl_cyclase"/>
</dbReference>
<dbReference type="EMBL" id="CP002637">
    <property type="protein sequence ID" value="AEB99651.1"/>
    <property type="molecule type" value="Genomic_DNA"/>
</dbReference>
<gene>
    <name evidence="4" type="ordered locus">Selsp_0682</name>
    <name evidence="5" type="ORF">SELSPUOL_01846</name>
</gene>
<feature type="domain" description="GGDEF" evidence="3">
    <location>
        <begin position="472"/>
        <end position="603"/>
    </location>
</feature>
<feature type="transmembrane region" description="Helical" evidence="2">
    <location>
        <begin position="368"/>
        <end position="391"/>
    </location>
</feature>
<dbReference type="GO" id="GO:0043709">
    <property type="term" value="P:cell adhesion involved in single-species biofilm formation"/>
    <property type="evidence" value="ECO:0007669"/>
    <property type="project" value="TreeGrafter"/>
</dbReference>
<reference evidence="5 6" key="1">
    <citation type="submission" date="2009-09" db="EMBL/GenBank/DDBJ databases">
        <authorList>
            <person name="Weinstock G."/>
            <person name="Sodergren E."/>
            <person name="Clifton S."/>
            <person name="Fulton L."/>
            <person name="Fulton B."/>
            <person name="Courtney L."/>
            <person name="Fronick C."/>
            <person name="Harrison M."/>
            <person name="Strong C."/>
            <person name="Farmer C."/>
            <person name="Delahaunty K."/>
            <person name="Markovic C."/>
            <person name="Hall O."/>
            <person name="Minx P."/>
            <person name="Tomlinson C."/>
            <person name="Mitreva M."/>
            <person name="Nelson J."/>
            <person name="Hou S."/>
            <person name="Wollam A."/>
            <person name="Pepin K.H."/>
            <person name="Johnson M."/>
            <person name="Bhonagiri V."/>
            <person name="Nash W.E."/>
            <person name="Warren W."/>
            <person name="Chinwalla A."/>
            <person name="Mardis E.R."/>
            <person name="Wilson R.K."/>
        </authorList>
    </citation>
    <scope>NUCLEOTIDE SEQUENCE [LARGE SCALE GENOMIC DNA]</scope>
    <source>
        <strain evidence="5">ATCC 35185</strain>
        <strain evidence="6">ATCC 35185 / DSM 20758 / VPI D19B-28</strain>
    </source>
</reference>
<keyword evidence="2" id="KW-0472">Membrane</keyword>